<reference evidence="1" key="1">
    <citation type="journal article" date="2014" name="Front. Microbiol.">
        <title>High frequency of phylogenetically diverse reductive dehalogenase-homologous genes in deep subseafloor sedimentary metagenomes.</title>
        <authorList>
            <person name="Kawai M."/>
            <person name="Futagami T."/>
            <person name="Toyoda A."/>
            <person name="Takaki Y."/>
            <person name="Nishi S."/>
            <person name="Hori S."/>
            <person name="Arai W."/>
            <person name="Tsubouchi T."/>
            <person name="Morono Y."/>
            <person name="Uchiyama I."/>
            <person name="Ito T."/>
            <person name="Fujiyama A."/>
            <person name="Inagaki F."/>
            <person name="Takami H."/>
        </authorList>
    </citation>
    <scope>NUCLEOTIDE SEQUENCE</scope>
    <source>
        <strain evidence="1">Expedition CK06-06</strain>
    </source>
</reference>
<protein>
    <recommendedName>
        <fullName evidence="2">Zinc-ribbon domain-containing protein</fullName>
    </recommendedName>
</protein>
<evidence type="ECO:0000313" key="1">
    <source>
        <dbReference type="EMBL" id="GAI75285.1"/>
    </source>
</evidence>
<comment type="caution">
    <text evidence="1">The sequence shown here is derived from an EMBL/GenBank/DDBJ whole genome shotgun (WGS) entry which is preliminary data.</text>
</comment>
<sequence>PPETHERSTFSDDIKTPNEIDRAKIIENSDVENLPIGFKEIETSEDFTIITPHDKDHVEKMLRQDHDMSIFTHDDKEVKAQSQNEPEPSLDKAKIICFACGSEIPSNSKICPNCKTEIK</sequence>
<dbReference type="AlphaFoldDB" id="X1SIP3"/>
<accession>X1SIP3</accession>
<dbReference type="EMBL" id="BARW01014403">
    <property type="protein sequence ID" value="GAI75285.1"/>
    <property type="molecule type" value="Genomic_DNA"/>
</dbReference>
<evidence type="ECO:0008006" key="2">
    <source>
        <dbReference type="Google" id="ProtNLM"/>
    </source>
</evidence>
<feature type="non-terminal residue" evidence="1">
    <location>
        <position position="1"/>
    </location>
</feature>
<proteinExistence type="predicted"/>
<organism evidence="1">
    <name type="scientific">marine sediment metagenome</name>
    <dbReference type="NCBI Taxonomy" id="412755"/>
    <lineage>
        <taxon>unclassified sequences</taxon>
        <taxon>metagenomes</taxon>
        <taxon>ecological metagenomes</taxon>
    </lineage>
</organism>
<gene>
    <name evidence="1" type="ORF">S12H4_25540</name>
</gene>
<name>X1SIP3_9ZZZZ</name>